<dbReference type="InterPro" id="IPR000673">
    <property type="entry name" value="Sig_transdc_resp-reg_Me-estase"/>
</dbReference>
<feature type="domain" description="CheB-type methylesterase" evidence="5">
    <location>
        <begin position="1"/>
        <end position="183"/>
    </location>
</feature>
<dbReference type="PANTHER" id="PTHR42872:SF6">
    <property type="entry name" value="PROTEIN-GLUTAMATE METHYLESTERASE_PROTEIN-GLUTAMINE GLUTAMINASE"/>
    <property type="match status" value="1"/>
</dbReference>
<accession>A0A378LP16</accession>
<dbReference type="Pfam" id="PF01339">
    <property type="entry name" value="CheB_methylest"/>
    <property type="match status" value="1"/>
</dbReference>
<dbReference type="PANTHER" id="PTHR42872">
    <property type="entry name" value="PROTEIN-GLUTAMATE METHYLESTERASE/PROTEIN-GLUTAMINE GLUTAMINASE"/>
    <property type="match status" value="1"/>
</dbReference>
<dbReference type="GO" id="GO:0008984">
    <property type="term" value="F:protein-glutamate methylesterase activity"/>
    <property type="evidence" value="ECO:0007669"/>
    <property type="project" value="UniProtKB-EC"/>
</dbReference>
<dbReference type="GO" id="GO:0006935">
    <property type="term" value="P:chemotaxis"/>
    <property type="evidence" value="ECO:0007669"/>
    <property type="project" value="UniProtKB-UniRule"/>
</dbReference>
<dbReference type="STRING" id="1122170.GCA_000701265_02763"/>
<comment type="catalytic activity">
    <reaction evidence="3">
        <text>[protein]-L-glutamate 5-O-methyl ester + H2O = L-glutamyl-[protein] + methanol + H(+)</text>
        <dbReference type="Rhea" id="RHEA:23236"/>
        <dbReference type="Rhea" id="RHEA-COMP:10208"/>
        <dbReference type="Rhea" id="RHEA-COMP:10311"/>
        <dbReference type="ChEBI" id="CHEBI:15377"/>
        <dbReference type="ChEBI" id="CHEBI:15378"/>
        <dbReference type="ChEBI" id="CHEBI:17790"/>
        <dbReference type="ChEBI" id="CHEBI:29973"/>
        <dbReference type="ChEBI" id="CHEBI:82795"/>
        <dbReference type="EC" id="3.1.1.61"/>
    </reaction>
</comment>
<proteinExistence type="predicted"/>
<evidence type="ECO:0000313" key="6">
    <source>
        <dbReference type="EMBL" id="STY28427.1"/>
    </source>
</evidence>
<evidence type="ECO:0000256" key="3">
    <source>
        <dbReference type="ARBA" id="ARBA00048267"/>
    </source>
</evidence>
<organism evidence="6 7">
    <name type="scientific">Legionella wadsworthii</name>
    <dbReference type="NCBI Taxonomy" id="28088"/>
    <lineage>
        <taxon>Bacteria</taxon>
        <taxon>Pseudomonadati</taxon>
        <taxon>Pseudomonadota</taxon>
        <taxon>Gammaproteobacteria</taxon>
        <taxon>Legionellales</taxon>
        <taxon>Legionellaceae</taxon>
        <taxon>Legionella</taxon>
    </lineage>
</organism>
<keyword evidence="4" id="KW-0145">Chemotaxis</keyword>
<dbReference type="Proteomes" id="UP000255297">
    <property type="component" value="Unassembled WGS sequence"/>
</dbReference>
<dbReference type="EC" id="3.1.1.61" evidence="2"/>
<feature type="active site" evidence="4">
    <location>
        <position position="12"/>
    </location>
</feature>
<sequence>MKEFRIIVIGCSSGGLNALKKILSLLPIDFPAAILIVQHLSPTEKSFLPKLLQQTCKFPVILAADEQLLASNTVFVAPPDFHMVVSKNKIHLDKGVKVNFSRPAIDRLFNSAAMNHGSNVIGIVLSGQLDDGSAGLRAIKRCNGISIVQSLTEAQYPEMPKNAAHAVLPDYCLTMEQISSILIVLAAQKIEIMNDTRLSTRLQIETGINDSSNHIAAEKSNHLVPLFAPICPDCNSFLNNHDQEFEGCRCLQESMLNFTLLGAELAIKTEEAFWAALRALEEKERFAKNTASKANDANSVNKEYFLEKANTLGEQIKTIRKILDEIPNYL</sequence>
<name>A0A378LP16_9GAMM</name>
<dbReference type="InterPro" id="IPR035909">
    <property type="entry name" value="CheB_C"/>
</dbReference>
<dbReference type="AlphaFoldDB" id="A0A378LP16"/>
<dbReference type="PROSITE" id="PS50122">
    <property type="entry name" value="CHEB"/>
    <property type="match status" value="1"/>
</dbReference>
<evidence type="ECO:0000256" key="4">
    <source>
        <dbReference type="PROSITE-ProRule" id="PRU00050"/>
    </source>
</evidence>
<dbReference type="SUPFAM" id="SSF52738">
    <property type="entry name" value="Methylesterase CheB, C-terminal domain"/>
    <property type="match status" value="1"/>
</dbReference>
<dbReference type="OrthoDB" id="9793421at2"/>
<protein>
    <recommendedName>
        <fullName evidence="2">protein-glutamate methylesterase</fullName>
        <ecNumber evidence="2">3.1.1.61</ecNumber>
    </recommendedName>
</protein>
<evidence type="ECO:0000256" key="2">
    <source>
        <dbReference type="ARBA" id="ARBA00039140"/>
    </source>
</evidence>
<feature type="active site" evidence="4">
    <location>
        <position position="131"/>
    </location>
</feature>
<keyword evidence="7" id="KW-1185">Reference proteome</keyword>
<dbReference type="Gene3D" id="3.40.50.180">
    <property type="entry name" value="Methylesterase CheB, C-terminal domain"/>
    <property type="match status" value="1"/>
</dbReference>
<gene>
    <name evidence="6" type="primary">cheB_1</name>
    <name evidence="6" type="ORF">NCTC11532_00601</name>
</gene>
<feature type="active site" evidence="4">
    <location>
        <position position="39"/>
    </location>
</feature>
<dbReference type="CDD" id="cd16433">
    <property type="entry name" value="CheB"/>
    <property type="match status" value="1"/>
</dbReference>
<keyword evidence="1 4" id="KW-0378">Hydrolase</keyword>
<evidence type="ECO:0000256" key="1">
    <source>
        <dbReference type="ARBA" id="ARBA00022801"/>
    </source>
</evidence>
<dbReference type="GO" id="GO:0000156">
    <property type="term" value="F:phosphorelay response regulator activity"/>
    <property type="evidence" value="ECO:0007669"/>
    <property type="project" value="InterPro"/>
</dbReference>
<reference evidence="6 7" key="1">
    <citation type="submission" date="2018-06" db="EMBL/GenBank/DDBJ databases">
        <authorList>
            <consortium name="Pathogen Informatics"/>
            <person name="Doyle S."/>
        </authorList>
    </citation>
    <scope>NUCLEOTIDE SEQUENCE [LARGE SCALE GENOMIC DNA]</scope>
    <source>
        <strain evidence="6 7">NCTC11532</strain>
    </source>
</reference>
<evidence type="ECO:0000259" key="5">
    <source>
        <dbReference type="PROSITE" id="PS50122"/>
    </source>
</evidence>
<dbReference type="GO" id="GO:0005737">
    <property type="term" value="C:cytoplasm"/>
    <property type="evidence" value="ECO:0007669"/>
    <property type="project" value="InterPro"/>
</dbReference>
<evidence type="ECO:0000313" key="7">
    <source>
        <dbReference type="Proteomes" id="UP000255297"/>
    </source>
</evidence>
<dbReference type="EMBL" id="UGPB01000001">
    <property type="protein sequence ID" value="STY28427.1"/>
    <property type="molecule type" value="Genomic_DNA"/>
</dbReference>
<dbReference type="RefSeq" id="WP_084157791.1">
    <property type="nucleotide sequence ID" value="NZ_CAAAIS010000002.1"/>
</dbReference>